<organism evidence="1">
    <name type="scientific">Arundo donax</name>
    <name type="common">Giant reed</name>
    <name type="synonym">Donax arundinaceus</name>
    <dbReference type="NCBI Taxonomy" id="35708"/>
    <lineage>
        <taxon>Eukaryota</taxon>
        <taxon>Viridiplantae</taxon>
        <taxon>Streptophyta</taxon>
        <taxon>Embryophyta</taxon>
        <taxon>Tracheophyta</taxon>
        <taxon>Spermatophyta</taxon>
        <taxon>Magnoliopsida</taxon>
        <taxon>Liliopsida</taxon>
        <taxon>Poales</taxon>
        <taxon>Poaceae</taxon>
        <taxon>PACMAD clade</taxon>
        <taxon>Arundinoideae</taxon>
        <taxon>Arundineae</taxon>
        <taxon>Arundo</taxon>
    </lineage>
</organism>
<name>A0A0A8ZHX4_ARUDO</name>
<proteinExistence type="predicted"/>
<reference evidence="1" key="2">
    <citation type="journal article" date="2015" name="Data Brief">
        <title>Shoot transcriptome of the giant reed, Arundo donax.</title>
        <authorList>
            <person name="Barrero R.A."/>
            <person name="Guerrero F.D."/>
            <person name="Moolhuijzen P."/>
            <person name="Goolsby J.A."/>
            <person name="Tidwell J."/>
            <person name="Bellgard S.E."/>
            <person name="Bellgard M.I."/>
        </authorList>
    </citation>
    <scope>NUCLEOTIDE SEQUENCE</scope>
    <source>
        <tissue evidence="1">Shoot tissue taken approximately 20 cm above the soil surface</tissue>
    </source>
</reference>
<evidence type="ECO:0000313" key="1">
    <source>
        <dbReference type="EMBL" id="JAD36340.1"/>
    </source>
</evidence>
<accession>A0A0A8ZHX4</accession>
<sequence length="28" mass="3038">MRSYPFGYTYGVMGHGLAHGPITPADLK</sequence>
<protein>
    <submittedName>
        <fullName evidence="1">Uncharacterized protein</fullName>
    </submittedName>
</protein>
<reference evidence="1" key="1">
    <citation type="submission" date="2014-09" db="EMBL/GenBank/DDBJ databases">
        <authorList>
            <person name="Magalhaes I.L.F."/>
            <person name="Oliveira U."/>
            <person name="Santos F.R."/>
            <person name="Vidigal T.H.D.A."/>
            <person name="Brescovit A.D."/>
            <person name="Santos A.J."/>
        </authorList>
    </citation>
    <scope>NUCLEOTIDE SEQUENCE</scope>
    <source>
        <tissue evidence="1">Shoot tissue taken approximately 20 cm above the soil surface</tissue>
    </source>
</reference>
<dbReference type="EMBL" id="GBRH01261555">
    <property type="protein sequence ID" value="JAD36340.1"/>
    <property type="molecule type" value="Transcribed_RNA"/>
</dbReference>
<dbReference type="AlphaFoldDB" id="A0A0A8ZHX4"/>